<reference evidence="2 3" key="1">
    <citation type="submission" date="2024-01" db="EMBL/GenBank/DDBJ databases">
        <title>Roseobacter fucihabitans sp. nov., isolated from the brown alga Fucus spiralis.</title>
        <authorList>
            <person name="Hahnke S."/>
            <person name="Berger M."/>
            <person name="Schlingloff A."/>
            <person name="Athale I."/>
            <person name="Neumann-Schaal M."/>
            <person name="Adenaya A."/>
            <person name="Poehlein A."/>
            <person name="Daniel R."/>
            <person name="Pertersen J."/>
            <person name="Brinkhoff T."/>
        </authorList>
    </citation>
    <scope>NUCLEOTIDE SEQUENCE [LARGE SCALE GENOMIC DNA]</scope>
    <source>
        <strain evidence="2 3">B14</strain>
        <plasmid evidence="2 3">pROLI127</plasmid>
    </source>
</reference>
<dbReference type="EMBL" id="CP143424">
    <property type="protein sequence ID" value="WVX51499.1"/>
    <property type="molecule type" value="Genomic_DNA"/>
</dbReference>
<feature type="region of interest" description="Disordered" evidence="1">
    <location>
        <begin position="644"/>
        <end position="667"/>
    </location>
</feature>
<geneLocation type="plasmid" evidence="2 3">
    <name>pROLI127</name>
</geneLocation>
<dbReference type="Gene3D" id="3.40.50.1000">
    <property type="entry name" value="HAD superfamily/HAD-like"/>
    <property type="match status" value="1"/>
</dbReference>
<accession>A0ABZ2BZQ5</accession>
<protein>
    <submittedName>
        <fullName evidence="2">Uncharacterized protein</fullName>
    </submittedName>
</protein>
<dbReference type="Pfam" id="PF00702">
    <property type="entry name" value="Hydrolase"/>
    <property type="match status" value="1"/>
</dbReference>
<dbReference type="InterPro" id="IPR023214">
    <property type="entry name" value="HAD_sf"/>
</dbReference>
<dbReference type="InterPro" id="IPR036412">
    <property type="entry name" value="HAD-like_sf"/>
</dbReference>
<feature type="compositionally biased region" description="Basic and acidic residues" evidence="1">
    <location>
        <begin position="651"/>
        <end position="667"/>
    </location>
</feature>
<dbReference type="SUPFAM" id="SSF56784">
    <property type="entry name" value="HAD-like"/>
    <property type="match status" value="1"/>
</dbReference>
<dbReference type="RefSeq" id="WP_187431073.1">
    <property type="nucleotide sequence ID" value="NZ_CP143424.1"/>
</dbReference>
<organism evidence="2 3">
    <name type="scientific">Roseobacter fucihabitans</name>
    <dbReference type="NCBI Taxonomy" id="1537242"/>
    <lineage>
        <taxon>Bacteria</taxon>
        <taxon>Pseudomonadati</taxon>
        <taxon>Pseudomonadota</taxon>
        <taxon>Alphaproteobacteria</taxon>
        <taxon>Rhodobacterales</taxon>
        <taxon>Roseobacteraceae</taxon>
        <taxon>Roseobacter</taxon>
    </lineage>
</organism>
<dbReference type="Proteomes" id="UP001318682">
    <property type="component" value="Plasmid pROLI127"/>
</dbReference>
<gene>
    <name evidence="2" type="ORF">ROLI_046010</name>
</gene>
<proteinExistence type="predicted"/>
<evidence type="ECO:0000313" key="3">
    <source>
        <dbReference type="Proteomes" id="UP001318682"/>
    </source>
</evidence>
<sequence>MTQDAPDRTLKTLGFRLADLTRLFTGCRVVSLDVFDTVLSRRTPDPADVFAWMETAQALPGFAAARVGAEKAARKKFAKRGSEVSLAEIYAAFDGKLDLPADIADLELTAEKLFLYPNPDILEVIAEARKSGLRVIAISDMYLSGAQIEDLLATHGIVLDKVYASSDFRDQNMGKYNQRLFDHVIGEENIDAACVLHIGDNQTSDITHALAAGMRAVKVDVIHDYAQGADANLRALSPATQTHATRMIMGQIAHDVAQHNAPIPPLEAFGYTYGGPLVLGFVQFLLQRARQDGVDRLVLLERDGSIVAEALKALAEDVDVEFRLVPASRRMTMFPCLAVGERDLALKLFVQKSLTAQEFFDTLSLELPAELHGKGDTTASPAAFMDTYEAVLMAQAQAEKAALLQEFSEERALIANGGKIAWIDVGWTLSSIAALNKLLEQDSACYCIGTHEDVARGVSFAGYLFESGTPKPVSEAIMACRELVELIFSAPSLSTNYLMMKGDRVVRNTKPASAAETLRNVFIEDVWRGTLRFITQTWPLISGLDSEALQAHNREALRRLSRMPSKEQHGALERIPHDRNAGKAEWGTIGQHWTLTQNVDGADLGQHRFLYDRLRTDLQDARRRPLQQLRNLLTFKLLKRLSRSTPPLSKSRAERFARSAAKRDPMR</sequence>
<evidence type="ECO:0000313" key="2">
    <source>
        <dbReference type="EMBL" id="WVX51499.1"/>
    </source>
</evidence>
<name>A0ABZ2BZQ5_9RHOB</name>
<keyword evidence="2" id="KW-0614">Plasmid</keyword>
<evidence type="ECO:0000256" key="1">
    <source>
        <dbReference type="SAM" id="MobiDB-lite"/>
    </source>
</evidence>
<keyword evidence="3" id="KW-1185">Reference proteome</keyword>